<keyword evidence="10 16" id="KW-0133">Cell shape</keyword>
<proteinExistence type="inferred from homology"/>
<dbReference type="SUPFAM" id="SSF56194">
    <property type="entry name" value="Uridine diphospho-N-Acetylenolpyruvylglucosamine reductase, MurB, C-terminal domain"/>
    <property type="match status" value="1"/>
</dbReference>
<dbReference type="GO" id="GO:0008360">
    <property type="term" value="P:regulation of cell shape"/>
    <property type="evidence" value="ECO:0007669"/>
    <property type="project" value="UniProtKB-KW"/>
</dbReference>
<evidence type="ECO:0000256" key="10">
    <source>
        <dbReference type="ARBA" id="ARBA00022960"/>
    </source>
</evidence>
<keyword evidence="13 16" id="KW-0131">Cell cycle</keyword>
<protein>
    <recommendedName>
        <fullName evidence="16">UDP-N-acetylenolpyruvoylglucosamine reductase</fullName>
        <ecNumber evidence="16">1.3.1.98</ecNumber>
    </recommendedName>
    <alternativeName>
        <fullName evidence="16">UDP-N-acetylmuramate dehydrogenase</fullName>
    </alternativeName>
</protein>
<keyword evidence="9 16" id="KW-0521">NADP</keyword>
<dbReference type="GO" id="GO:0008762">
    <property type="term" value="F:UDP-N-acetylmuramate dehydrogenase activity"/>
    <property type="evidence" value="ECO:0007669"/>
    <property type="project" value="UniProtKB-UniRule"/>
</dbReference>
<evidence type="ECO:0000256" key="7">
    <source>
        <dbReference type="ARBA" id="ARBA00022630"/>
    </source>
</evidence>
<evidence type="ECO:0000256" key="3">
    <source>
        <dbReference type="ARBA" id="ARBA00004496"/>
    </source>
</evidence>
<dbReference type="AlphaFoldDB" id="A0A2A9HEH8"/>
<evidence type="ECO:0000256" key="5">
    <source>
        <dbReference type="ARBA" id="ARBA00022490"/>
    </source>
</evidence>
<evidence type="ECO:0000256" key="9">
    <source>
        <dbReference type="ARBA" id="ARBA00022857"/>
    </source>
</evidence>
<comment type="pathway">
    <text evidence="4 16">Cell wall biogenesis; peptidoglycan biosynthesis.</text>
</comment>
<dbReference type="NCBIfam" id="TIGR00179">
    <property type="entry name" value="murB"/>
    <property type="match status" value="1"/>
</dbReference>
<evidence type="ECO:0000256" key="1">
    <source>
        <dbReference type="ARBA" id="ARBA00001974"/>
    </source>
</evidence>
<accession>A0A2A9HEH8</accession>
<reference evidence="18 19" key="1">
    <citation type="submission" date="2017-09" db="EMBL/GenBank/DDBJ databases">
        <title>Sequencing the genomes of two abundant thermophiles in Great Basin hot springs: Thermocrinis jamiesonii and novel Chloroflexi Thermoflexus hugenholtzii.</title>
        <authorList>
            <person name="Hedlund B."/>
        </authorList>
    </citation>
    <scope>NUCLEOTIDE SEQUENCE [LARGE SCALE GENOMIC DNA]</scope>
    <source>
        <strain evidence="18 19">G233</strain>
    </source>
</reference>
<comment type="catalytic activity">
    <reaction evidence="15 16">
        <text>UDP-N-acetyl-alpha-D-muramate + NADP(+) = UDP-N-acetyl-3-O-(1-carboxyvinyl)-alpha-D-glucosamine + NADPH + H(+)</text>
        <dbReference type="Rhea" id="RHEA:12248"/>
        <dbReference type="ChEBI" id="CHEBI:15378"/>
        <dbReference type="ChEBI" id="CHEBI:57783"/>
        <dbReference type="ChEBI" id="CHEBI:58349"/>
        <dbReference type="ChEBI" id="CHEBI:68483"/>
        <dbReference type="ChEBI" id="CHEBI:70757"/>
        <dbReference type="EC" id="1.3.1.98"/>
    </reaction>
</comment>
<organism evidence="18 19">
    <name type="scientific">Tepidiforma thermophila (strain KCTC 52669 / CGMCC 1.13589 / G233)</name>
    <dbReference type="NCBI Taxonomy" id="2761530"/>
    <lineage>
        <taxon>Bacteria</taxon>
        <taxon>Bacillati</taxon>
        <taxon>Chloroflexota</taxon>
        <taxon>Tepidiformia</taxon>
        <taxon>Tepidiformales</taxon>
        <taxon>Tepidiformaceae</taxon>
        <taxon>Tepidiforma</taxon>
    </lineage>
</organism>
<dbReference type="InterPro" id="IPR016166">
    <property type="entry name" value="FAD-bd_PCMH"/>
</dbReference>
<comment type="cofactor">
    <cofactor evidence="1 16">
        <name>FAD</name>
        <dbReference type="ChEBI" id="CHEBI:57692"/>
    </cofactor>
</comment>
<feature type="active site" evidence="16">
    <location>
        <position position="173"/>
    </location>
</feature>
<feature type="domain" description="FAD-binding PCMH-type" evidence="17">
    <location>
        <begin position="30"/>
        <end position="197"/>
    </location>
</feature>
<evidence type="ECO:0000256" key="15">
    <source>
        <dbReference type="ARBA" id="ARBA00048914"/>
    </source>
</evidence>
<dbReference type="RefSeq" id="WP_098503612.1">
    <property type="nucleotide sequence ID" value="NZ_PDJQ01000001.1"/>
</dbReference>
<dbReference type="PROSITE" id="PS51387">
    <property type="entry name" value="FAD_PCMH"/>
    <property type="match status" value="1"/>
</dbReference>
<dbReference type="GO" id="GO:0009252">
    <property type="term" value="P:peptidoglycan biosynthetic process"/>
    <property type="evidence" value="ECO:0007669"/>
    <property type="project" value="UniProtKB-UniRule"/>
</dbReference>
<evidence type="ECO:0000259" key="17">
    <source>
        <dbReference type="PROSITE" id="PS51387"/>
    </source>
</evidence>
<dbReference type="InterPro" id="IPR003170">
    <property type="entry name" value="MurB"/>
</dbReference>
<evidence type="ECO:0000256" key="2">
    <source>
        <dbReference type="ARBA" id="ARBA00003921"/>
    </source>
</evidence>
<keyword evidence="6 16" id="KW-0132">Cell division</keyword>
<evidence type="ECO:0000256" key="13">
    <source>
        <dbReference type="ARBA" id="ARBA00023306"/>
    </source>
</evidence>
<keyword evidence="11 16" id="KW-0573">Peptidoglycan synthesis</keyword>
<dbReference type="UniPathway" id="UPA00219"/>
<dbReference type="InterPro" id="IPR016169">
    <property type="entry name" value="FAD-bd_PCMH_sub2"/>
</dbReference>
<keyword evidence="19" id="KW-1185">Reference proteome</keyword>
<dbReference type="GO" id="GO:0005829">
    <property type="term" value="C:cytosol"/>
    <property type="evidence" value="ECO:0007669"/>
    <property type="project" value="TreeGrafter"/>
</dbReference>
<feature type="active site" description="Proton donor" evidence="16">
    <location>
        <position position="225"/>
    </location>
</feature>
<comment type="function">
    <text evidence="2 16">Cell wall formation.</text>
</comment>
<dbReference type="Pfam" id="PF01565">
    <property type="entry name" value="FAD_binding_4"/>
    <property type="match status" value="1"/>
</dbReference>
<dbReference type="InterPro" id="IPR016167">
    <property type="entry name" value="FAD-bd_PCMH_sub1"/>
</dbReference>
<dbReference type="GO" id="GO:0051301">
    <property type="term" value="P:cell division"/>
    <property type="evidence" value="ECO:0007669"/>
    <property type="project" value="UniProtKB-KW"/>
</dbReference>
<evidence type="ECO:0000313" key="18">
    <source>
        <dbReference type="EMBL" id="PFG74208.1"/>
    </source>
</evidence>
<keyword evidence="12 16" id="KW-0560">Oxidoreductase</keyword>
<dbReference type="PANTHER" id="PTHR21071:SF4">
    <property type="entry name" value="UDP-N-ACETYLENOLPYRUVOYLGLUCOSAMINE REDUCTASE"/>
    <property type="match status" value="1"/>
</dbReference>
<dbReference type="InterPro" id="IPR036318">
    <property type="entry name" value="FAD-bd_PCMH-like_sf"/>
</dbReference>
<dbReference type="SUPFAM" id="SSF56176">
    <property type="entry name" value="FAD-binding/transporter-associated domain-like"/>
    <property type="match status" value="1"/>
</dbReference>
<keyword evidence="14 16" id="KW-0961">Cell wall biogenesis/degradation</keyword>
<dbReference type="InterPro" id="IPR006094">
    <property type="entry name" value="Oxid_FAD_bind_N"/>
</dbReference>
<keyword evidence="5 16" id="KW-0963">Cytoplasm</keyword>
<evidence type="ECO:0000256" key="11">
    <source>
        <dbReference type="ARBA" id="ARBA00022984"/>
    </source>
</evidence>
<dbReference type="Gene3D" id="3.30.465.10">
    <property type="match status" value="1"/>
</dbReference>
<dbReference type="NCBIfam" id="NF010480">
    <property type="entry name" value="PRK13905.1"/>
    <property type="match status" value="1"/>
</dbReference>
<dbReference type="GO" id="GO:0071949">
    <property type="term" value="F:FAD binding"/>
    <property type="evidence" value="ECO:0007669"/>
    <property type="project" value="InterPro"/>
</dbReference>
<comment type="subcellular location">
    <subcellularLocation>
        <location evidence="3 16">Cytoplasm</location>
    </subcellularLocation>
</comment>
<dbReference type="GO" id="GO:0071555">
    <property type="term" value="P:cell wall organization"/>
    <property type="evidence" value="ECO:0007669"/>
    <property type="project" value="UniProtKB-KW"/>
</dbReference>
<dbReference type="EC" id="1.3.1.98" evidence="16"/>
<evidence type="ECO:0000256" key="14">
    <source>
        <dbReference type="ARBA" id="ARBA00023316"/>
    </source>
</evidence>
<feature type="active site" evidence="16">
    <location>
        <position position="295"/>
    </location>
</feature>
<gene>
    <name evidence="16" type="primary">murB</name>
    <name evidence="18" type="ORF">A9A59_1421</name>
</gene>
<keyword evidence="7 16" id="KW-0285">Flavoprotein</keyword>
<comment type="caution">
    <text evidence="18">The sequence shown here is derived from an EMBL/GenBank/DDBJ whole genome shotgun (WGS) entry which is preliminary data.</text>
</comment>
<evidence type="ECO:0000256" key="16">
    <source>
        <dbReference type="HAMAP-Rule" id="MF_00037"/>
    </source>
</evidence>
<dbReference type="Gene3D" id="3.90.78.10">
    <property type="entry name" value="UDP-N-acetylenolpyruvoylglucosamine reductase, C-terminal domain"/>
    <property type="match status" value="1"/>
</dbReference>
<sequence>MSAIERLAAEVSRFGELRTAEPLARHTTFGVGGPADLFLTVRSADALAAASAAAADADVPVFILGSGSNILVADAGIRGLVIDNRARAESLDGTTVRIESGASFAAFARRMCRRGLDGLAWAVGIPGTLGGAVVYNAGAYGGCLADVLRRVRLQLPGGRAEWVDAADLHLVYRGSRFTRGELRGRAVLECELELAPGDPAELLRRAAAYDAKRLAAQPRGRSAGSTFKNPPEAPAWKLIDAVGMRGMRRGDAAISEKHANFFVNEGNATAADLRWLIDEARRRVFEAFGITLEPEVEFVGAWT</sequence>
<evidence type="ECO:0000256" key="4">
    <source>
        <dbReference type="ARBA" id="ARBA00004752"/>
    </source>
</evidence>
<dbReference type="PANTHER" id="PTHR21071">
    <property type="entry name" value="UDP-N-ACETYLENOLPYRUVOYLGLUCOSAMINE REDUCTASE"/>
    <property type="match status" value="1"/>
</dbReference>
<name>A0A2A9HEH8_TEPT2</name>
<dbReference type="Gene3D" id="3.30.43.10">
    <property type="entry name" value="Uridine Diphospho-n-acetylenolpyruvylglucosamine Reductase, domain 2"/>
    <property type="match status" value="1"/>
</dbReference>
<evidence type="ECO:0000256" key="12">
    <source>
        <dbReference type="ARBA" id="ARBA00023002"/>
    </source>
</evidence>
<evidence type="ECO:0000313" key="19">
    <source>
        <dbReference type="Proteomes" id="UP000223071"/>
    </source>
</evidence>
<evidence type="ECO:0000256" key="8">
    <source>
        <dbReference type="ARBA" id="ARBA00022827"/>
    </source>
</evidence>
<dbReference type="Pfam" id="PF02873">
    <property type="entry name" value="MurB_C"/>
    <property type="match status" value="1"/>
</dbReference>
<dbReference type="Proteomes" id="UP000223071">
    <property type="component" value="Unassembled WGS sequence"/>
</dbReference>
<dbReference type="InterPro" id="IPR011601">
    <property type="entry name" value="MurB_C"/>
</dbReference>
<keyword evidence="8 16" id="KW-0274">FAD</keyword>
<dbReference type="InterPro" id="IPR036635">
    <property type="entry name" value="MurB_C_sf"/>
</dbReference>
<comment type="similarity">
    <text evidence="16">Belongs to the MurB family.</text>
</comment>
<dbReference type="EMBL" id="PDJQ01000001">
    <property type="protein sequence ID" value="PFG74208.1"/>
    <property type="molecule type" value="Genomic_DNA"/>
</dbReference>
<evidence type="ECO:0000256" key="6">
    <source>
        <dbReference type="ARBA" id="ARBA00022618"/>
    </source>
</evidence>
<dbReference type="HAMAP" id="MF_00037">
    <property type="entry name" value="MurB"/>
    <property type="match status" value="1"/>
</dbReference>